<protein>
    <submittedName>
        <fullName evidence="1">DUF4442 domain-containing protein</fullName>
    </submittedName>
</protein>
<gene>
    <name evidence="1" type="ORF">DJ019_06170</name>
</gene>
<evidence type="ECO:0000313" key="2">
    <source>
        <dbReference type="Proteomes" id="UP000249524"/>
    </source>
</evidence>
<dbReference type="OrthoDB" id="7354710at2"/>
<dbReference type="InterPro" id="IPR027961">
    <property type="entry name" value="DUF4442"/>
</dbReference>
<proteinExistence type="predicted"/>
<reference evidence="1 2" key="1">
    <citation type="submission" date="2018-05" db="EMBL/GenBank/DDBJ databases">
        <authorList>
            <person name="Lanie J.A."/>
            <person name="Ng W.-L."/>
            <person name="Kazmierczak K.M."/>
            <person name="Andrzejewski T.M."/>
            <person name="Davidsen T.M."/>
            <person name="Wayne K.J."/>
            <person name="Tettelin H."/>
            <person name="Glass J.I."/>
            <person name="Rusch D."/>
            <person name="Podicherti R."/>
            <person name="Tsui H.-C.T."/>
            <person name="Winkler M.E."/>
        </authorList>
    </citation>
    <scope>NUCLEOTIDE SEQUENCE [LARGE SCALE GENOMIC DNA]</scope>
    <source>
        <strain evidence="1 2">BUT-10</strain>
    </source>
</reference>
<dbReference type="Proteomes" id="UP000249524">
    <property type="component" value="Unassembled WGS sequence"/>
</dbReference>
<accession>A0A328BLA8</accession>
<organism evidence="1 2">
    <name type="scientific">Phenylobacterium kunshanense</name>
    <dbReference type="NCBI Taxonomy" id="1445034"/>
    <lineage>
        <taxon>Bacteria</taxon>
        <taxon>Pseudomonadati</taxon>
        <taxon>Pseudomonadota</taxon>
        <taxon>Alphaproteobacteria</taxon>
        <taxon>Caulobacterales</taxon>
        <taxon>Caulobacteraceae</taxon>
        <taxon>Phenylobacterium</taxon>
    </lineage>
</organism>
<name>A0A328BLA8_9CAUL</name>
<dbReference type="CDD" id="cd03443">
    <property type="entry name" value="PaaI_thioesterase"/>
    <property type="match status" value="1"/>
</dbReference>
<dbReference type="SUPFAM" id="SSF54637">
    <property type="entry name" value="Thioesterase/thiol ester dehydrase-isomerase"/>
    <property type="match status" value="1"/>
</dbReference>
<dbReference type="EMBL" id="QFYS01000002">
    <property type="protein sequence ID" value="RAK67893.1"/>
    <property type="molecule type" value="Genomic_DNA"/>
</dbReference>
<evidence type="ECO:0000313" key="1">
    <source>
        <dbReference type="EMBL" id="RAK67893.1"/>
    </source>
</evidence>
<dbReference type="RefSeq" id="WP_111275502.1">
    <property type="nucleotide sequence ID" value="NZ_QFYS01000002.1"/>
</dbReference>
<keyword evidence="2" id="KW-1185">Reference proteome</keyword>
<sequence>MTETPRRPLVPFADHARVERLDACRTRLPDAPELTNHIGSVHAGALFTLAETASGGAMMASFGQAVGEGVRPLVRKSEIRYLRVARGELIATARIVEPPAAIADRLAADGRTDFEVAVVLADADGQVVAEMDVTWNLARPRQPAAA</sequence>
<comment type="caution">
    <text evidence="1">The sequence shown here is derived from an EMBL/GenBank/DDBJ whole genome shotgun (WGS) entry which is preliminary data.</text>
</comment>
<dbReference type="InterPro" id="IPR029069">
    <property type="entry name" value="HotDog_dom_sf"/>
</dbReference>
<dbReference type="Gene3D" id="3.10.129.10">
    <property type="entry name" value="Hotdog Thioesterase"/>
    <property type="match status" value="1"/>
</dbReference>
<dbReference type="Pfam" id="PF14539">
    <property type="entry name" value="DUF4442"/>
    <property type="match status" value="1"/>
</dbReference>
<dbReference type="AlphaFoldDB" id="A0A328BLA8"/>